<comment type="caution">
    <text evidence="9">The sequence shown here is derived from an EMBL/GenBank/DDBJ whole genome shotgun (WGS) entry which is preliminary data.</text>
</comment>
<evidence type="ECO:0000256" key="1">
    <source>
        <dbReference type="ARBA" id="ARBA00004651"/>
    </source>
</evidence>
<feature type="transmembrane region" description="Helical" evidence="7">
    <location>
        <begin position="188"/>
        <end position="207"/>
    </location>
</feature>
<dbReference type="AlphaFoldDB" id="A0A4Y4DMK8"/>
<dbReference type="CDD" id="cd06173">
    <property type="entry name" value="MFS_MefA_like"/>
    <property type="match status" value="1"/>
</dbReference>
<dbReference type="Pfam" id="PF05977">
    <property type="entry name" value="MFS_3"/>
    <property type="match status" value="1"/>
</dbReference>
<dbReference type="InterPro" id="IPR010290">
    <property type="entry name" value="TM_effector"/>
</dbReference>
<dbReference type="SUPFAM" id="SSF103473">
    <property type="entry name" value="MFS general substrate transporter"/>
    <property type="match status" value="1"/>
</dbReference>
<feature type="transmembrane region" description="Helical" evidence="7">
    <location>
        <begin position="280"/>
        <end position="305"/>
    </location>
</feature>
<dbReference type="Proteomes" id="UP000316612">
    <property type="component" value="Unassembled WGS sequence"/>
</dbReference>
<evidence type="ECO:0000259" key="8">
    <source>
        <dbReference type="PROSITE" id="PS50850"/>
    </source>
</evidence>
<dbReference type="GO" id="GO:0005886">
    <property type="term" value="C:plasma membrane"/>
    <property type="evidence" value="ECO:0007669"/>
    <property type="project" value="UniProtKB-SubCell"/>
</dbReference>
<keyword evidence="4 7" id="KW-0812">Transmembrane</keyword>
<dbReference type="Gene3D" id="1.20.1250.20">
    <property type="entry name" value="MFS general substrate transporter like domains"/>
    <property type="match status" value="1"/>
</dbReference>
<feature type="transmembrane region" description="Helical" evidence="7">
    <location>
        <begin position="14"/>
        <end position="33"/>
    </location>
</feature>
<dbReference type="PANTHER" id="PTHR23513:SF6">
    <property type="entry name" value="MAJOR FACILITATOR SUPERFAMILY ASSOCIATED DOMAIN-CONTAINING PROTEIN"/>
    <property type="match status" value="1"/>
</dbReference>
<gene>
    <name evidence="9" type="ORF">AUR04nite_20840</name>
</gene>
<name>A0A4Y4DMK8_GLUUR</name>
<sequence length="385" mass="39751">MLGWMAFEMTGSEFLVALFTSARLAPMVLGPIAGAFADKLNKIHLLMAACGWAAVAISVVAVLAGVGALEYWGLVVAGLAIGMAQSPSQPARGALVAELVPAKELSNANALNALALNMTQVVGPGIGGVMIATLGAPAALWVSTSWYVLSLLMLVPLRKRESPGAPEEHGSMMVLIIDGLKLVGRNRLAVGVLLVTFSANALLWPVYQSFMPIFAEQRLHLDAAGLGAMLMAAGIGGLLGSIAIAALGDFKFKGALFVYGTMVWAALWAVFAFLTDVPMAFVVLCLIGFSSAAFGVLQTTLLLIVTPPVLHGRVMGIQELAIGIMPIATLALGAAAEGIGVALTTFIAAVLLVFVLGLLIMMTPAITKIGRQASGELVETTAVSS</sequence>
<keyword evidence="5 7" id="KW-1133">Transmembrane helix</keyword>
<keyword evidence="2" id="KW-0813">Transport</keyword>
<evidence type="ECO:0000313" key="9">
    <source>
        <dbReference type="EMBL" id="GED06552.1"/>
    </source>
</evidence>
<feature type="transmembrane region" description="Helical" evidence="7">
    <location>
        <begin position="254"/>
        <end position="274"/>
    </location>
</feature>
<evidence type="ECO:0000256" key="7">
    <source>
        <dbReference type="SAM" id="Phobius"/>
    </source>
</evidence>
<evidence type="ECO:0000256" key="4">
    <source>
        <dbReference type="ARBA" id="ARBA00022692"/>
    </source>
</evidence>
<evidence type="ECO:0000256" key="2">
    <source>
        <dbReference type="ARBA" id="ARBA00022448"/>
    </source>
</evidence>
<feature type="transmembrane region" description="Helical" evidence="7">
    <location>
        <begin position="317"/>
        <end position="336"/>
    </location>
</feature>
<dbReference type="PANTHER" id="PTHR23513">
    <property type="entry name" value="INTEGRAL MEMBRANE EFFLUX PROTEIN-RELATED"/>
    <property type="match status" value="1"/>
</dbReference>
<reference evidence="9 10" key="1">
    <citation type="submission" date="2019-06" db="EMBL/GenBank/DDBJ databases">
        <title>Whole genome shotgun sequence of Glutamicibacter uratoxydans NBRC 15515.</title>
        <authorList>
            <person name="Hosoyama A."/>
            <person name="Uohara A."/>
            <person name="Ohji S."/>
            <person name="Ichikawa N."/>
        </authorList>
    </citation>
    <scope>NUCLEOTIDE SEQUENCE [LARGE SCALE GENOMIC DNA]</scope>
    <source>
        <strain evidence="9 10">NBRC 15515</strain>
    </source>
</reference>
<feature type="transmembrane region" description="Helical" evidence="7">
    <location>
        <begin position="126"/>
        <end position="149"/>
    </location>
</feature>
<dbReference type="GO" id="GO:0022857">
    <property type="term" value="F:transmembrane transporter activity"/>
    <property type="evidence" value="ECO:0007669"/>
    <property type="project" value="InterPro"/>
</dbReference>
<dbReference type="PRINTS" id="PR01988">
    <property type="entry name" value="EXPORTERBACE"/>
</dbReference>
<proteinExistence type="predicted"/>
<protein>
    <submittedName>
        <fullName evidence="9">Putative multidrug-efflux transporter</fullName>
    </submittedName>
</protein>
<organism evidence="9 10">
    <name type="scientific">Glutamicibacter uratoxydans</name>
    <name type="common">Arthrobacter uratoxydans</name>
    <dbReference type="NCBI Taxonomy" id="43667"/>
    <lineage>
        <taxon>Bacteria</taxon>
        <taxon>Bacillati</taxon>
        <taxon>Actinomycetota</taxon>
        <taxon>Actinomycetes</taxon>
        <taxon>Micrococcales</taxon>
        <taxon>Micrococcaceae</taxon>
        <taxon>Glutamicibacter</taxon>
    </lineage>
</organism>
<evidence type="ECO:0000256" key="6">
    <source>
        <dbReference type="ARBA" id="ARBA00023136"/>
    </source>
</evidence>
<keyword evidence="3" id="KW-1003">Cell membrane</keyword>
<comment type="subcellular location">
    <subcellularLocation>
        <location evidence="1">Cell membrane</location>
        <topology evidence="1">Multi-pass membrane protein</topology>
    </subcellularLocation>
</comment>
<dbReference type="PROSITE" id="PS50850">
    <property type="entry name" value="MFS"/>
    <property type="match status" value="1"/>
</dbReference>
<accession>A0A4Y4DMK8</accession>
<dbReference type="EMBL" id="BJNY01000011">
    <property type="protein sequence ID" value="GED06552.1"/>
    <property type="molecule type" value="Genomic_DNA"/>
</dbReference>
<feature type="transmembrane region" description="Helical" evidence="7">
    <location>
        <begin position="227"/>
        <end position="247"/>
    </location>
</feature>
<feature type="domain" description="Major facilitator superfamily (MFS) profile" evidence="8">
    <location>
        <begin position="1"/>
        <end position="367"/>
    </location>
</feature>
<evidence type="ECO:0000256" key="5">
    <source>
        <dbReference type="ARBA" id="ARBA00022989"/>
    </source>
</evidence>
<dbReference type="InterPro" id="IPR036259">
    <property type="entry name" value="MFS_trans_sf"/>
</dbReference>
<keyword evidence="6 7" id="KW-0472">Membrane</keyword>
<evidence type="ECO:0000313" key="10">
    <source>
        <dbReference type="Proteomes" id="UP000316612"/>
    </source>
</evidence>
<dbReference type="InterPro" id="IPR020846">
    <property type="entry name" value="MFS_dom"/>
</dbReference>
<dbReference type="InterPro" id="IPR022324">
    <property type="entry name" value="Bacilysin_exporter_BacE_put"/>
</dbReference>
<keyword evidence="10" id="KW-1185">Reference proteome</keyword>
<feature type="transmembrane region" description="Helical" evidence="7">
    <location>
        <begin position="342"/>
        <end position="362"/>
    </location>
</feature>
<evidence type="ECO:0000256" key="3">
    <source>
        <dbReference type="ARBA" id="ARBA00022475"/>
    </source>
</evidence>
<feature type="transmembrane region" description="Helical" evidence="7">
    <location>
        <begin position="45"/>
        <end position="69"/>
    </location>
</feature>